<keyword evidence="1" id="KW-0472">Membrane</keyword>
<evidence type="ECO:0000313" key="3">
    <source>
        <dbReference type="Proteomes" id="UP001469553"/>
    </source>
</evidence>
<keyword evidence="1" id="KW-0812">Transmembrane</keyword>
<keyword evidence="1" id="KW-1133">Transmembrane helix</keyword>
<organism evidence="2 3">
    <name type="scientific">Ameca splendens</name>
    <dbReference type="NCBI Taxonomy" id="208324"/>
    <lineage>
        <taxon>Eukaryota</taxon>
        <taxon>Metazoa</taxon>
        <taxon>Chordata</taxon>
        <taxon>Craniata</taxon>
        <taxon>Vertebrata</taxon>
        <taxon>Euteleostomi</taxon>
        <taxon>Actinopterygii</taxon>
        <taxon>Neopterygii</taxon>
        <taxon>Teleostei</taxon>
        <taxon>Neoteleostei</taxon>
        <taxon>Acanthomorphata</taxon>
        <taxon>Ovalentaria</taxon>
        <taxon>Atherinomorphae</taxon>
        <taxon>Cyprinodontiformes</taxon>
        <taxon>Goodeidae</taxon>
        <taxon>Ameca</taxon>
    </lineage>
</organism>
<feature type="transmembrane region" description="Helical" evidence="1">
    <location>
        <begin position="25"/>
        <end position="48"/>
    </location>
</feature>
<dbReference type="Proteomes" id="UP001469553">
    <property type="component" value="Unassembled WGS sequence"/>
</dbReference>
<accession>A0ABV0Z6X9</accession>
<sequence>MPSVEEKVSVLQHFSFAQRNSSCSFIFSVPLLASSLTSFSFGVFKLFCEASGVCQRTLKNKQSQGRIKKTKVHCRQVMDSVVENLMQSQVRKEYPKLEHLP</sequence>
<proteinExistence type="predicted"/>
<dbReference type="EMBL" id="JAHRIP010053039">
    <property type="protein sequence ID" value="MEQ2301517.1"/>
    <property type="molecule type" value="Genomic_DNA"/>
</dbReference>
<evidence type="ECO:0000313" key="2">
    <source>
        <dbReference type="EMBL" id="MEQ2301517.1"/>
    </source>
</evidence>
<comment type="caution">
    <text evidence="2">The sequence shown here is derived from an EMBL/GenBank/DDBJ whole genome shotgun (WGS) entry which is preliminary data.</text>
</comment>
<reference evidence="2 3" key="1">
    <citation type="submission" date="2021-06" db="EMBL/GenBank/DDBJ databases">
        <authorList>
            <person name="Palmer J.M."/>
        </authorList>
    </citation>
    <scope>NUCLEOTIDE SEQUENCE [LARGE SCALE GENOMIC DNA]</scope>
    <source>
        <strain evidence="2 3">AS_MEX2019</strain>
        <tissue evidence="2">Muscle</tissue>
    </source>
</reference>
<protein>
    <submittedName>
        <fullName evidence="2">Uncharacterized protein</fullName>
    </submittedName>
</protein>
<gene>
    <name evidence="2" type="ORF">AMECASPLE_036891</name>
</gene>
<name>A0ABV0Z6X9_9TELE</name>
<evidence type="ECO:0000256" key="1">
    <source>
        <dbReference type="SAM" id="Phobius"/>
    </source>
</evidence>
<keyword evidence="3" id="KW-1185">Reference proteome</keyword>